<feature type="transmembrane region" description="Helical" evidence="6">
    <location>
        <begin position="262"/>
        <end position="285"/>
    </location>
</feature>
<dbReference type="PANTHER" id="PTHR30294">
    <property type="entry name" value="MEMBRANE COMPONENT OF ABC TRANSPORTER YHHJ-RELATED"/>
    <property type="match status" value="1"/>
</dbReference>
<dbReference type="PANTHER" id="PTHR30294:SF29">
    <property type="entry name" value="MULTIDRUG ABC TRANSPORTER PERMEASE YBHS-RELATED"/>
    <property type="match status" value="1"/>
</dbReference>
<evidence type="ECO:0000256" key="5">
    <source>
        <dbReference type="ARBA" id="ARBA00023136"/>
    </source>
</evidence>
<proteinExistence type="predicted"/>
<accession>A0A1H7A209</accession>
<dbReference type="EMBL" id="FNZK01000011">
    <property type="protein sequence ID" value="SEJ59518.1"/>
    <property type="molecule type" value="Genomic_DNA"/>
</dbReference>
<feature type="transmembrane region" description="Helical" evidence="6">
    <location>
        <begin position="354"/>
        <end position="374"/>
    </location>
</feature>
<dbReference type="GO" id="GO:0005886">
    <property type="term" value="C:plasma membrane"/>
    <property type="evidence" value="ECO:0007669"/>
    <property type="project" value="UniProtKB-SubCell"/>
</dbReference>
<dbReference type="InterPro" id="IPR051449">
    <property type="entry name" value="ABC-2_transporter_component"/>
</dbReference>
<keyword evidence="9" id="KW-1185">Reference proteome</keyword>
<evidence type="ECO:0000256" key="3">
    <source>
        <dbReference type="ARBA" id="ARBA00022692"/>
    </source>
</evidence>
<evidence type="ECO:0000256" key="6">
    <source>
        <dbReference type="SAM" id="Phobius"/>
    </source>
</evidence>
<dbReference type="AlphaFoldDB" id="A0A1H7A209"/>
<dbReference type="Proteomes" id="UP000199662">
    <property type="component" value="Unassembled WGS sequence"/>
</dbReference>
<sequence>MMRQFSEIVRWECYSLCRGRIPAILLFLTPLIFTLLFGMVYEQNTVRHIPAVIYDADQSSISRSLIKVYNDSDRIDICHYVYSSEAMEAALTKDEAQLALAIPKYFAKDINAGRQTQIALIVNSTNNLFANSALSATEEMNRTFCIAIAQKLMESYGANSVAAMEMVYPIKLGVRIINNPTTGYTLFMLPGLMLNGLQIALLITVAPLLAAFIRRQIYDESKYSSASILLAKALPYWLLGVIMYIISLIVMEHFWAVPIRGSWIDILLLGAAYNFAVIGILYLVSSLAADETQAVQLPLLYIMPGLLYSGLSFPIISMEGFGRWYANTMPLTYAADSLRDLLLAGYAPDLFGDVSTLLGMGIGCGTVAGILFTLRRRR</sequence>
<evidence type="ECO:0000313" key="8">
    <source>
        <dbReference type="EMBL" id="SEJ59518.1"/>
    </source>
</evidence>
<reference evidence="8 9" key="1">
    <citation type="submission" date="2016-10" db="EMBL/GenBank/DDBJ databases">
        <authorList>
            <person name="de Groot N.N."/>
        </authorList>
    </citation>
    <scope>NUCLEOTIDE SEQUENCE [LARGE SCALE GENOMIC DNA]</scope>
    <source>
        <strain evidence="8 9">DSM 2179</strain>
    </source>
</reference>
<dbReference type="STRING" id="84035.SAMN05660742_11160"/>
<feature type="transmembrane region" description="Helical" evidence="6">
    <location>
        <begin position="297"/>
        <end position="316"/>
    </location>
</feature>
<evidence type="ECO:0000256" key="2">
    <source>
        <dbReference type="ARBA" id="ARBA00022475"/>
    </source>
</evidence>
<organism evidence="8 9">
    <name type="scientific">Propionispira arboris</name>
    <dbReference type="NCBI Taxonomy" id="84035"/>
    <lineage>
        <taxon>Bacteria</taxon>
        <taxon>Bacillati</taxon>
        <taxon>Bacillota</taxon>
        <taxon>Negativicutes</taxon>
        <taxon>Selenomonadales</taxon>
        <taxon>Selenomonadaceae</taxon>
        <taxon>Propionispira</taxon>
    </lineage>
</organism>
<dbReference type="InterPro" id="IPR013525">
    <property type="entry name" value="ABC2_TM"/>
</dbReference>
<feature type="transmembrane region" description="Helical" evidence="6">
    <location>
        <begin position="192"/>
        <end position="213"/>
    </location>
</feature>
<keyword evidence="5 6" id="KW-0472">Membrane</keyword>
<feature type="transmembrane region" description="Helical" evidence="6">
    <location>
        <begin position="234"/>
        <end position="256"/>
    </location>
</feature>
<name>A0A1H7A209_9FIRM</name>
<gene>
    <name evidence="8" type="ORF">SAMN05660742_11160</name>
</gene>
<dbReference type="Gene3D" id="3.40.1710.10">
    <property type="entry name" value="abc type-2 transporter like domain"/>
    <property type="match status" value="1"/>
</dbReference>
<dbReference type="Pfam" id="PF12698">
    <property type="entry name" value="ABC2_membrane_3"/>
    <property type="match status" value="1"/>
</dbReference>
<protein>
    <submittedName>
        <fullName evidence="8">ABC-2 type transport system permease protein</fullName>
    </submittedName>
</protein>
<evidence type="ECO:0000259" key="7">
    <source>
        <dbReference type="Pfam" id="PF12698"/>
    </source>
</evidence>
<evidence type="ECO:0000256" key="1">
    <source>
        <dbReference type="ARBA" id="ARBA00004651"/>
    </source>
</evidence>
<keyword evidence="3 6" id="KW-0812">Transmembrane</keyword>
<evidence type="ECO:0000313" key="9">
    <source>
        <dbReference type="Proteomes" id="UP000199662"/>
    </source>
</evidence>
<dbReference type="GO" id="GO:0140359">
    <property type="term" value="F:ABC-type transporter activity"/>
    <property type="evidence" value="ECO:0007669"/>
    <property type="project" value="InterPro"/>
</dbReference>
<feature type="domain" description="ABC-2 type transporter transmembrane" evidence="7">
    <location>
        <begin position="25"/>
        <end position="368"/>
    </location>
</feature>
<keyword evidence="4 6" id="KW-1133">Transmembrane helix</keyword>
<keyword evidence="2" id="KW-1003">Cell membrane</keyword>
<comment type="subcellular location">
    <subcellularLocation>
        <location evidence="1">Cell membrane</location>
        <topology evidence="1">Multi-pass membrane protein</topology>
    </subcellularLocation>
</comment>
<dbReference type="RefSeq" id="WP_091831856.1">
    <property type="nucleotide sequence ID" value="NZ_FNZK01000011.1"/>
</dbReference>
<evidence type="ECO:0000256" key="4">
    <source>
        <dbReference type="ARBA" id="ARBA00022989"/>
    </source>
</evidence>
<feature type="transmembrane region" description="Helical" evidence="6">
    <location>
        <begin position="21"/>
        <end position="41"/>
    </location>
</feature>